<dbReference type="EMBL" id="CM045760">
    <property type="protein sequence ID" value="KAI8025092.1"/>
    <property type="molecule type" value="Genomic_DNA"/>
</dbReference>
<accession>A0ACC0IJM4</accession>
<name>A0ACC0IJM4_9ERIC</name>
<comment type="caution">
    <text evidence="1">The sequence shown here is derived from an EMBL/GenBank/DDBJ whole genome shotgun (WGS) entry which is preliminary data.</text>
</comment>
<reference evidence="1 2" key="1">
    <citation type="journal article" date="2022" name="Plant J.">
        <title>Chromosome-level genome of Camellia lanceoleosa provides a valuable resource for understanding genome evolution and self-incompatibility.</title>
        <authorList>
            <person name="Gong W."/>
            <person name="Xiao S."/>
            <person name="Wang L."/>
            <person name="Liao Z."/>
            <person name="Chang Y."/>
            <person name="Mo W."/>
            <person name="Hu G."/>
            <person name="Li W."/>
            <person name="Zhao G."/>
            <person name="Zhu H."/>
            <person name="Hu X."/>
            <person name="Ji K."/>
            <person name="Xiang X."/>
            <person name="Song Q."/>
            <person name="Yuan D."/>
            <person name="Jin S."/>
            <person name="Zhang L."/>
        </authorList>
    </citation>
    <scope>NUCLEOTIDE SEQUENCE [LARGE SCALE GENOMIC DNA]</scope>
    <source>
        <strain evidence="1">SQ_2022a</strain>
    </source>
</reference>
<sequence length="470" mass="53664">MELYELLKQFCYDNLDDDQYKKCFLYVALYPEDTDINKNDLLGCWEANNLLFSENTMIKGNSILHCLHQLSILEEGKSMDHVKMDKFIRQVAVYITEDYREHKHLVKASKEVKEPPDVHLWGEMNRISLGDNKLEKLPDSPDCPMLSTLFLQKNLCLKRIPDLFFKNMKKLGVLDLSHTGLILLPPSISSLDSLKILYLVDCKNLRNLPSDIDGLKQLETLDIRGNAFNNIPLQIEKLSCLRRLRVSFTKSGNESVHLNYDIISKLPKLEELIIDVNSVEELPNEMVDNIIKEVATLQQFKSLKICLSKKVAVVIEVESGRSLHMCSPETAFALYLMKNSSWRDAISAFEFYIGCQNFKVSQFPKFLKYDKYIKYCNGASSGFPFPDVLAKADAFELVNHKDIKQLSDFGIESMNVVQGCLIESCDAIETIVGDSAVLPNVEHLFLKYLPKLESLCKGPRPNQINDSRSD</sequence>
<gene>
    <name evidence="1" type="ORF">LOK49_LG02G02712</name>
</gene>
<dbReference type="Proteomes" id="UP001060215">
    <property type="component" value="Chromosome 3"/>
</dbReference>
<protein>
    <submittedName>
        <fullName evidence="1">Disease resistance protein</fullName>
    </submittedName>
</protein>
<evidence type="ECO:0000313" key="2">
    <source>
        <dbReference type="Proteomes" id="UP001060215"/>
    </source>
</evidence>
<keyword evidence="2" id="KW-1185">Reference proteome</keyword>
<organism evidence="1 2">
    <name type="scientific">Camellia lanceoleosa</name>
    <dbReference type="NCBI Taxonomy" id="1840588"/>
    <lineage>
        <taxon>Eukaryota</taxon>
        <taxon>Viridiplantae</taxon>
        <taxon>Streptophyta</taxon>
        <taxon>Embryophyta</taxon>
        <taxon>Tracheophyta</taxon>
        <taxon>Spermatophyta</taxon>
        <taxon>Magnoliopsida</taxon>
        <taxon>eudicotyledons</taxon>
        <taxon>Gunneridae</taxon>
        <taxon>Pentapetalae</taxon>
        <taxon>asterids</taxon>
        <taxon>Ericales</taxon>
        <taxon>Theaceae</taxon>
        <taxon>Camellia</taxon>
    </lineage>
</organism>
<proteinExistence type="predicted"/>
<evidence type="ECO:0000313" key="1">
    <source>
        <dbReference type="EMBL" id="KAI8025092.1"/>
    </source>
</evidence>